<dbReference type="AlphaFoldDB" id="A0A8H7Y7F8"/>
<dbReference type="Gene3D" id="1.20.1310.10">
    <property type="entry name" value="Cullin Repeats"/>
    <property type="match status" value="1"/>
</dbReference>
<protein>
    <submittedName>
        <fullName evidence="2">Uncharacterized protein</fullName>
    </submittedName>
</protein>
<evidence type="ECO:0000313" key="2">
    <source>
        <dbReference type="EMBL" id="KAG5174127.1"/>
    </source>
</evidence>
<name>A0A8H7Y7F8_PSICU</name>
<gene>
    <name evidence="2" type="ORF">JR316_000785</name>
</gene>
<feature type="compositionally biased region" description="Basic residues" evidence="1">
    <location>
        <begin position="244"/>
        <end position="254"/>
    </location>
</feature>
<proteinExistence type="predicted"/>
<accession>A0A8H7Y7F8</accession>
<reference evidence="2" key="1">
    <citation type="submission" date="2021-02" db="EMBL/GenBank/DDBJ databases">
        <title>Psilocybe cubensis genome.</title>
        <authorList>
            <person name="Mckernan K.J."/>
            <person name="Crawford S."/>
            <person name="Trippe A."/>
            <person name="Kane L.T."/>
            <person name="Mclaughlin S."/>
        </authorList>
    </citation>
    <scope>NUCLEOTIDE SEQUENCE [LARGE SCALE GENOMIC DNA]</scope>
    <source>
        <strain evidence="2">MGC-MH-2018</strain>
    </source>
</reference>
<comment type="caution">
    <text evidence="2">The sequence shown here is derived from an EMBL/GenBank/DDBJ whole genome shotgun (WGS) entry which is preliminary data.</text>
</comment>
<organism evidence="2">
    <name type="scientific">Psilocybe cubensis</name>
    <name type="common">Psychedelic mushroom</name>
    <name type="synonym">Stropharia cubensis</name>
    <dbReference type="NCBI Taxonomy" id="181762"/>
    <lineage>
        <taxon>Eukaryota</taxon>
        <taxon>Fungi</taxon>
        <taxon>Dikarya</taxon>
        <taxon>Basidiomycota</taxon>
        <taxon>Agaricomycotina</taxon>
        <taxon>Agaricomycetes</taxon>
        <taxon>Agaricomycetidae</taxon>
        <taxon>Agaricales</taxon>
        <taxon>Agaricineae</taxon>
        <taxon>Strophariaceae</taxon>
        <taxon>Psilocybe</taxon>
    </lineage>
</organism>
<sequence length="335" mass="37084">MPTLLNHASGSANPATSQSALWAYLQPALDHIVKSPSNDPNGKAPAIDFGLYAGIHSACYNYFTAQSEANAANPSDDDDSQPASGTDIYVQLDKYFEEAARELSLGAPLDDITLIQYIVPAFNRYHAGAQSANRLLSYVNRHYVKRAVDEDRGWLRLSDVLESVAKTLTNDDSREIITRKLRERRADELRKWGYRDGDSSERVAFAEACAEAASPLDRVVPVASLALRRFRTEFMEPLLATPKNKGKSKAKNKVSKPSGPNPTRPKGRLARAVKELLETDAVDEEERYHLASSLARALQIIGVKEENLLRKKLDKYVFSVSSTLVLPPSLKSLKI</sequence>
<evidence type="ECO:0000256" key="1">
    <source>
        <dbReference type="SAM" id="MobiDB-lite"/>
    </source>
</evidence>
<feature type="region of interest" description="Disordered" evidence="1">
    <location>
        <begin position="241"/>
        <end position="267"/>
    </location>
</feature>
<dbReference type="InterPro" id="IPR016159">
    <property type="entry name" value="Cullin_repeat-like_dom_sf"/>
</dbReference>
<dbReference type="SUPFAM" id="SSF74788">
    <property type="entry name" value="Cullin repeat-like"/>
    <property type="match status" value="1"/>
</dbReference>
<dbReference type="EMBL" id="JAFIQS010000001">
    <property type="protein sequence ID" value="KAG5174127.1"/>
    <property type="molecule type" value="Genomic_DNA"/>
</dbReference>